<keyword evidence="2" id="KW-0408">Iron</keyword>
<evidence type="ECO:0000256" key="1">
    <source>
        <dbReference type="ARBA" id="ARBA00022723"/>
    </source>
</evidence>
<evidence type="ECO:0000259" key="3">
    <source>
        <dbReference type="Pfam" id="PF06155"/>
    </source>
</evidence>
<dbReference type="PANTHER" id="PTHR35303">
    <property type="entry name" value="OS02G0197800 PROTEIN"/>
    <property type="match status" value="1"/>
</dbReference>
<proteinExistence type="predicted"/>
<gene>
    <name evidence="4" type="ORF">ACFO3I_10860</name>
</gene>
<accession>A0ABV9JMM9</accession>
<evidence type="ECO:0000313" key="5">
    <source>
        <dbReference type="Proteomes" id="UP001595962"/>
    </source>
</evidence>
<dbReference type="Pfam" id="PF06155">
    <property type="entry name" value="GBBH-like_N"/>
    <property type="match status" value="1"/>
</dbReference>
<protein>
    <submittedName>
        <fullName evidence="4">Gamma-butyrobetaine hydroxylase-like domain-containing protein</fullName>
    </submittedName>
</protein>
<dbReference type="Proteomes" id="UP001595962">
    <property type="component" value="Unassembled WGS sequence"/>
</dbReference>
<dbReference type="EMBL" id="JBHSGB010000010">
    <property type="protein sequence ID" value="MFC4655512.1"/>
    <property type="molecule type" value="Genomic_DNA"/>
</dbReference>
<organism evidence="4 5">
    <name type="scientific">Rheinheimera marina</name>
    <dbReference type="NCBI Taxonomy" id="1774958"/>
    <lineage>
        <taxon>Bacteria</taxon>
        <taxon>Pseudomonadati</taxon>
        <taxon>Pseudomonadota</taxon>
        <taxon>Gammaproteobacteria</taxon>
        <taxon>Chromatiales</taxon>
        <taxon>Chromatiaceae</taxon>
        <taxon>Rheinheimera</taxon>
    </lineage>
</organism>
<dbReference type="Gene3D" id="3.30.2020.30">
    <property type="match status" value="1"/>
</dbReference>
<dbReference type="PANTHER" id="PTHR35303:SF5">
    <property type="entry name" value="OS02G0197800 PROTEIN"/>
    <property type="match status" value="1"/>
</dbReference>
<name>A0ABV9JMM9_9GAMM</name>
<keyword evidence="5" id="KW-1185">Reference proteome</keyword>
<dbReference type="InterPro" id="IPR038492">
    <property type="entry name" value="GBBH-like_N_sf"/>
</dbReference>
<dbReference type="InterPro" id="IPR010376">
    <property type="entry name" value="GBBH-like_N"/>
</dbReference>
<sequence length="129" mass="14570">MSQAPAHAVVTRLHYHRQSKTLDLQFSDGQQFSLPAELLRVFSPSAEVRGHGQATLVLHKKQVGIQSIVPVGHYAVKLVFDDGHYTGLYSWAYLRELAGQQQQLWQQYLTQVKQANGSRDDQIAVKFIP</sequence>
<feature type="domain" description="Gamma-butyrobetaine hydroxylase-like N-terminal" evidence="3">
    <location>
        <begin position="14"/>
        <end position="95"/>
    </location>
</feature>
<reference evidence="5" key="1">
    <citation type="journal article" date="2019" name="Int. J. Syst. Evol. Microbiol.">
        <title>The Global Catalogue of Microorganisms (GCM) 10K type strain sequencing project: providing services to taxonomists for standard genome sequencing and annotation.</title>
        <authorList>
            <consortium name="The Broad Institute Genomics Platform"/>
            <consortium name="The Broad Institute Genome Sequencing Center for Infectious Disease"/>
            <person name="Wu L."/>
            <person name="Ma J."/>
        </authorList>
    </citation>
    <scope>NUCLEOTIDE SEQUENCE [LARGE SCALE GENOMIC DNA]</scope>
    <source>
        <strain evidence="5">DT28</strain>
    </source>
</reference>
<evidence type="ECO:0000256" key="2">
    <source>
        <dbReference type="ARBA" id="ARBA00023004"/>
    </source>
</evidence>
<keyword evidence="1" id="KW-0479">Metal-binding</keyword>
<comment type="caution">
    <text evidence="4">The sequence shown here is derived from an EMBL/GenBank/DDBJ whole genome shotgun (WGS) entry which is preliminary data.</text>
</comment>
<dbReference type="RefSeq" id="WP_377334009.1">
    <property type="nucleotide sequence ID" value="NZ_JBHSGB010000010.1"/>
</dbReference>
<evidence type="ECO:0000313" key="4">
    <source>
        <dbReference type="EMBL" id="MFC4655512.1"/>
    </source>
</evidence>